<dbReference type="PANTHER" id="PTHR13043">
    <property type="entry name" value="EXOCYST COMPLEX COMPONENT SEC5"/>
    <property type="match status" value="1"/>
</dbReference>
<feature type="region of interest" description="Disordered" evidence="5">
    <location>
        <begin position="1003"/>
        <end position="1027"/>
    </location>
</feature>
<keyword evidence="8" id="KW-1185">Reference proteome</keyword>
<evidence type="ECO:0000256" key="1">
    <source>
        <dbReference type="ARBA" id="ARBA00010578"/>
    </source>
</evidence>
<dbReference type="GO" id="GO:0006893">
    <property type="term" value="P:Golgi to plasma membrane transport"/>
    <property type="evidence" value="ECO:0007669"/>
    <property type="project" value="UniProtKB-UniRule"/>
</dbReference>
<feature type="compositionally biased region" description="Acidic residues" evidence="5">
    <location>
        <begin position="26"/>
        <end position="35"/>
    </location>
</feature>
<name>A0A8H3ITZ9_9LECA</name>
<comment type="subunit">
    <text evidence="4">Component of the exocyst complex.</text>
</comment>
<dbReference type="Pfam" id="PF15469">
    <property type="entry name" value="Sec5"/>
    <property type="match status" value="1"/>
</dbReference>
<sequence>MEDEPTILNHYNLTTLYPTAWPAEKDESDASDEDAPGPKKADLRRSKSRYSALERSGSDRRSLVPGSQKIGNGVENLVQKDEVDPLGGADSVVRILREKGLPVEEDSRLRNRFLLSSTTFSPTLYLSQVHANASTQSLLQGLDVLSRSIDQKSASLKVLVESNFERFVRAKTTIDNVYAEMRNQGVEPEEEKPKSHSRVTSRSSVQLRSPSGQGPLSPNRGINKPLPSDKKKHALAKESEYGVQGIKAPLIEVAVKAEEVWGPALGGREREESLKQALDSVENNRGIIEAGTTIADCIKRKDYDKMVQEYSKARKYADDARNIAETASSSQVSLTEGQIYQIVITGRMWTDVEDRISTFKRDIWKKLTNVQAYAISTAGRTSHEDYMSLISILLELGVEDSPIWVWLLSRYDYLKNKITQTFERSRVEIEVLRRRLANGEKPGASVVAAQLRGPSRHGQGDVSRALDTPQVTELWELIYAAIANLVSVPGGVLGEVLDFWEKAQSFIDGKVQRTLPNGIDGSSRRHHRLSTDGIRDLQNGAVELVDMLRDNVNSFFIEPPIEDVSLLFSPLTPNTPKSALLSPHDSRFQFDANNPPPPSPKRGESWEEFAFWPPYANSLSTVHYLGKLLSLIGVAASEMIALRPIGSGTSDRLKSLVAGARERSVRAACTAWSIDADKCCLMEDWTRPKEQRDTTKLPSAFNEYQMTVLQGIQKILYIPDATASRPVSTNVVTPPPSKLLMMVREHFVKSLYKVMSGMVENAESANDDGESDDVTGDLTIVNTTNADSRPIRLLLTLSNLRTLSTSTIPALTSNFEALFSCTLTSETPQIRTALSQHDTRLFTTYTTPTATSLTTLIFTGITSRTWAPSTPRPTEVRPYIYHALLSLVSIHTQVSTTTPSLTHPILSSLNETLSSAFLSAFTQRPRYPLPALMQATIDIEFVAQTLQQYTSERGVAAQSRTYELLDARTDEGARARLQEELAEMKGILKRLREGTRGEFGCFRRVRGGPPGQQQQQQQQQQQGYGAK</sequence>
<feature type="domain" description="Exocyst complex component EXOC2/Sec5 N-terminal" evidence="6">
    <location>
        <begin position="84"/>
        <end position="1002"/>
    </location>
</feature>
<evidence type="ECO:0000256" key="3">
    <source>
        <dbReference type="ARBA" id="ARBA00022483"/>
    </source>
</evidence>
<dbReference type="GO" id="GO:0000145">
    <property type="term" value="C:exocyst"/>
    <property type="evidence" value="ECO:0007669"/>
    <property type="project" value="UniProtKB-UniRule"/>
</dbReference>
<comment type="similarity">
    <text evidence="1 4">Belongs to the SEC5 family.</text>
</comment>
<dbReference type="GO" id="GO:0006887">
    <property type="term" value="P:exocytosis"/>
    <property type="evidence" value="ECO:0007669"/>
    <property type="project" value="UniProtKB-KW"/>
</dbReference>
<dbReference type="OrthoDB" id="26242at2759"/>
<keyword evidence="3 4" id="KW-0268">Exocytosis</keyword>
<evidence type="ECO:0000256" key="5">
    <source>
        <dbReference type="SAM" id="MobiDB-lite"/>
    </source>
</evidence>
<feature type="region of interest" description="Disordered" evidence="5">
    <location>
        <begin position="182"/>
        <end position="236"/>
    </location>
</feature>
<feature type="compositionally biased region" description="Basic and acidic residues" evidence="5">
    <location>
        <begin position="36"/>
        <end position="45"/>
    </location>
</feature>
<evidence type="ECO:0000313" key="8">
    <source>
        <dbReference type="Proteomes" id="UP000664521"/>
    </source>
</evidence>
<proteinExistence type="inferred from homology"/>
<accession>A0A8H3ITZ9</accession>
<feature type="compositionally biased region" description="Polar residues" evidence="5">
    <location>
        <begin position="198"/>
        <end position="216"/>
    </location>
</feature>
<dbReference type="GO" id="GO:0015031">
    <property type="term" value="P:protein transport"/>
    <property type="evidence" value="ECO:0007669"/>
    <property type="project" value="UniProtKB-KW"/>
</dbReference>
<organism evidence="7 8">
    <name type="scientific">Heterodermia speciosa</name>
    <dbReference type="NCBI Taxonomy" id="116794"/>
    <lineage>
        <taxon>Eukaryota</taxon>
        <taxon>Fungi</taxon>
        <taxon>Dikarya</taxon>
        <taxon>Ascomycota</taxon>
        <taxon>Pezizomycotina</taxon>
        <taxon>Lecanoromycetes</taxon>
        <taxon>OSLEUM clade</taxon>
        <taxon>Lecanoromycetidae</taxon>
        <taxon>Caliciales</taxon>
        <taxon>Physciaceae</taxon>
        <taxon>Heterodermia</taxon>
    </lineage>
</organism>
<evidence type="ECO:0000256" key="2">
    <source>
        <dbReference type="ARBA" id="ARBA00022448"/>
    </source>
</evidence>
<dbReference type="InterPro" id="IPR039481">
    <property type="entry name" value="EXOC2/Sec5_N_dom"/>
</dbReference>
<reference evidence="7" key="1">
    <citation type="submission" date="2021-03" db="EMBL/GenBank/DDBJ databases">
        <authorList>
            <person name="Tagirdzhanova G."/>
        </authorList>
    </citation>
    <scope>NUCLEOTIDE SEQUENCE</scope>
</reference>
<comment type="caution">
    <text evidence="7">The sequence shown here is derived from an EMBL/GenBank/DDBJ whole genome shotgun (WGS) entry which is preliminary data.</text>
</comment>
<keyword evidence="4" id="KW-0653">Protein transport</keyword>
<keyword evidence="2 4" id="KW-0813">Transport</keyword>
<evidence type="ECO:0000313" key="7">
    <source>
        <dbReference type="EMBL" id="CAF9926439.1"/>
    </source>
</evidence>
<dbReference type="Proteomes" id="UP000664521">
    <property type="component" value="Unassembled WGS sequence"/>
</dbReference>
<gene>
    <name evidence="7" type="ORF">HETSPECPRED_006334</name>
</gene>
<dbReference type="AlphaFoldDB" id="A0A8H3ITZ9"/>
<evidence type="ECO:0000256" key="4">
    <source>
        <dbReference type="RuleBase" id="RU365069"/>
    </source>
</evidence>
<dbReference type="EMBL" id="CAJPDS010000041">
    <property type="protein sequence ID" value="CAF9926439.1"/>
    <property type="molecule type" value="Genomic_DNA"/>
</dbReference>
<dbReference type="InterPro" id="IPR029175">
    <property type="entry name" value="EXOC2/Sec5"/>
</dbReference>
<feature type="compositionally biased region" description="Low complexity" evidence="5">
    <location>
        <begin position="1011"/>
        <end position="1027"/>
    </location>
</feature>
<evidence type="ECO:0000259" key="6">
    <source>
        <dbReference type="Pfam" id="PF15469"/>
    </source>
</evidence>
<comment type="function">
    <text evidence="4">Component of the exocyst complex involved in the docking of exocytic vesicles with fusion sites on the plasma membrane.</text>
</comment>
<protein>
    <recommendedName>
        <fullName evidence="4">Exocyst complex component SEC5</fullName>
    </recommendedName>
</protein>
<dbReference type="PANTHER" id="PTHR13043:SF1">
    <property type="entry name" value="EXOCYST COMPLEX COMPONENT 2"/>
    <property type="match status" value="1"/>
</dbReference>
<feature type="region of interest" description="Disordered" evidence="5">
    <location>
        <begin position="22"/>
        <end position="68"/>
    </location>
</feature>